<dbReference type="PANTHER" id="PTHR46401:SF2">
    <property type="entry name" value="GLYCOSYLTRANSFERASE WBBK-RELATED"/>
    <property type="match status" value="1"/>
</dbReference>
<gene>
    <name evidence="3" type="ORF">KQJ23_18575</name>
</gene>
<dbReference type="Proteomes" id="UP000743001">
    <property type="component" value="Unassembled WGS sequence"/>
</dbReference>
<dbReference type="EMBL" id="JAHLQJ010000018">
    <property type="protein sequence ID" value="MBU5673843.1"/>
    <property type="molecule type" value="Genomic_DNA"/>
</dbReference>
<comment type="caution">
    <text evidence="3">The sequence shown here is derived from an EMBL/GenBank/DDBJ whole genome shotgun (WGS) entry which is preliminary data.</text>
</comment>
<evidence type="ECO:0000313" key="3">
    <source>
        <dbReference type="EMBL" id="MBU5673843.1"/>
    </source>
</evidence>
<accession>A0ABS6FWR8</accession>
<reference evidence="3 4" key="1">
    <citation type="submission" date="2021-06" db="EMBL/GenBank/DDBJ databases">
        <authorList>
            <person name="Sun Q."/>
            <person name="Li D."/>
        </authorList>
    </citation>
    <scope>NUCLEOTIDE SEQUENCE [LARGE SCALE GENOMIC DNA]</scope>
    <source>
        <strain evidence="3 4">MSJ-6</strain>
    </source>
</reference>
<dbReference type="Pfam" id="PF00534">
    <property type="entry name" value="Glycos_transf_1"/>
    <property type="match status" value="1"/>
</dbReference>
<protein>
    <submittedName>
        <fullName evidence="3">Glycosyltransferase family 4 protein</fullName>
    </submittedName>
</protein>
<name>A0ABS6FWR8_9BACL</name>
<dbReference type="InterPro" id="IPR001296">
    <property type="entry name" value="Glyco_trans_1"/>
</dbReference>
<proteinExistence type="predicted"/>
<sequence length="402" mass="45866">MKIAIITPWYNDGISGGAERFAGGIAKCLLDIGCNVEILTTCGKDSFWDWGKDYYNEGSYQVNGILIRRFSLNARNRLKYEEILGKVLHNKEIKYSEQLQLFLETVNSDSMYEYIEVNGHEYIFLFIPYLFGTTFWGSRIIPEHSFIIPCLHDEELARLEAIGHMLTRAKGILFNTEEERLLTERLHGIDLSNSVISGGGVEINHHPNERRARDKFNLSGDYFVYVGRLVTGKNVPQLLKFFKNFVEKTNRNITLVVMGKGEEEIIEVIDKSPNMIHLGEVSDEEKYDVLSGSLGLIQPSLMESFSIVIMESWLCGTPVIVNDLCAVTKGHCERSKGGMSYSDYESFEKVLDYFISSPKEKISRMGLNGKAYVEKEYTWNATAQRIVKFLIDNGFNKEDLFV</sequence>
<dbReference type="PANTHER" id="PTHR46401">
    <property type="entry name" value="GLYCOSYLTRANSFERASE WBBK-RELATED"/>
    <property type="match status" value="1"/>
</dbReference>
<keyword evidence="4" id="KW-1185">Reference proteome</keyword>
<organism evidence="3 4">
    <name type="scientific">Paenibacillus brevis</name>
    <dbReference type="NCBI Taxonomy" id="2841508"/>
    <lineage>
        <taxon>Bacteria</taxon>
        <taxon>Bacillati</taxon>
        <taxon>Bacillota</taxon>
        <taxon>Bacilli</taxon>
        <taxon>Bacillales</taxon>
        <taxon>Paenibacillaceae</taxon>
        <taxon>Paenibacillus</taxon>
    </lineage>
</organism>
<evidence type="ECO:0000313" key="4">
    <source>
        <dbReference type="Proteomes" id="UP000743001"/>
    </source>
</evidence>
<dbReference type="CDD" id="cd03801">
    <property type="entry name" value="GT4_PimA-like"/>
    <property type="match status" value="1"/>
</dbReference>
<dbReference type="RefSeq" id="WP_216480424.1">
    <property type="nucleotide sequence ID" value="NZ_JAHLQJ010000018.1"/>
</dbReference>
<evidence type="ECO:0000259" key="2">
    <source>
        <dbReference type="Pfam" id="PF00534"/>
    </source>
</evidence>
<keyword evidence="1" id="KW-0808">Transferase</keyword>
<feature type="domain" description="Glycosyl transferase family 1" evidence="2">
    <location>
        <begin position="212"/>
        <end position="370"/>
    </location>
</feature>
<evidence type="ECO:0000256" key="1">
    <source>
        <dbReference type="ARBA" id="ARBA00022679"/>
    </source>
</evidence>